<evidence type="ECO:0000256" key="4">
    <source>
        <dbReference type="PIRSR" id="PIRSR001221-2"/>
    </source>
</evidence>
<reference evidence="6" key="1">
    <citation type="submission" date="2019-07" db="EMBL/GenBank/DDBJ databases">
        <title>Hyphodiscus hymeniophilus genome sequencing and assembly.</title>
        <authorList>
            <person name="Kramer G."/>
            <person name="Nodwell J."/>
        </authorList>
    </citation>
    <scope>NUCLEOTIDE SEQUENCE</scope>
    <source>
        <strain evidence="6">ATCC 34498</strain>
    </source>
</reference>
<keyword evidence="7" id="KW-1185">Reference proteome</keyword>
<proteinExistence type="inferred from homology"/>
<evidence type="ECO:0000313" key="7">
    <source>
        <dbReference type="Proteomes" id="UP000785200"/>
    </source>
</evidence>
<feature type="binding site" evidence="4">
    <location>
        <position position="226"/>
    </location>
    <ligand>
        <name>substrate</name>
    </ligand>
</feature>
<dbReference type="Pfam" id="PF01425">
    <property type="entry name" value="Amidase"/>
    <property type="match status" value="1"/>
</dbReference>
<feature type="active site" description="Acyl-ester intermediate" evidence="3">
    <location>
        <position position="250"/>
    </location>
</feature>
<dbReference type="Proteomes" id="UP000785200">
    <property type="component" value="Unassembled WGS sequence"/>
</dbReference>
<comment type="similarity">
    <text evidence="1">Belongs to the amidase family.</text>
</comment>
<evidence type="ECO:0000259" key="5">
    <source>
        <dbReference type="Pfam" id="PF01425"/>
    </source>
</evidence>
<dbReference type="AlphaFoldDB" id="A0A9P6VDI9"/>
<name>A0A9P6VDI9_9HELO</name>
<dbReference type="PANTHER" id="PTHR46072:SF4">
    <property type="entry name" value="AMIDASE C550.07-RELATED"/>
    <property type="match status" value="1"/>
</dbReference>
<protein>
    <submittedName>
        <fullName evidence="6">Amidase</fullName>
    </submittedName>
</protein>
<sequence length="569" mass="62385">MDPLTWAAVAGRRQDEINNAIPEPYRLTTTLLEACNLIKLPETCGILEERELKITSHTATELLKLLHNETYTAVEVTKAFCKRAAVAHQATNCLAWIMFEQALEDAAALDAFMQTHHRPQGPLHGLPISVKECINIKHTPSTSGFIAWADNFQDDDALIVKTLRAAGAIFHVKTTDPQGLMVRNESRTSMINRLTFEFLQQALECVSNLYGLTTNPHNKKLTPGGSTGGEGALIAMRGSLIGVGSDIGGSIRAPAAFSGIYGLKPSVARIPHGGLIAVQNGMEHIVGVIGPMGICLEDLSLFCKVVLDTEPWLYEPSLIELPWKSVQTVPTESRRKLKFGIMYHDGVVVPHPPNSRCLVEISHAIKKAGHSAVTWDPALHSDLVKCISQLLSLDCGQEFIETLMAGGEPPTTLSQALLPDTDKTQLTVQDTWKLNIRRNELQIAYAEQWNAVGVDAIICPVTPSVASAHNESLYWGYTSAFNILDYPCVTVPIGTVADSDTWENFPPQSREPMSELDTTFRNFYTGPEKYKDAPIGLQIITRRLREEQAIMIASEVMGILSKSRLGVSA</sequence>
<dbReference type="SUPFAM" id="SSF75304">
    <property type="entry name" value="Amidase signature (AS) enzymes"/>
    <property type="match status" value="1"/>
</dbReference>
<organism evidence="6 7">
    <name type="scientific">Hyphodiscus hymeniophilus</name>
    <dbReference type="NCBI Taxonomy" id="353542"/>
    <lineage>
        <taxon>Eukaryota</taxon>
        <taxon>Fungi</taxon>
        <taxon>Dikarya</taxon>
        <taxon>Ascomycota</taxon>
        <taxon>Pezizomycotina</taxon>
        <taxon>Leotiomycetes</taxon>
        <taxon>Helotiales</taxon>
        <taxon>Hyphodiscaceae</taxon>
        <taxon>Hyphodiscus</taxon>
    </lineage>
</organism>
<dbReference type="InterPro" id="IPR036928">
    <property type="entry name" value="AS_sf"/>
</dbReference>
<gene>
    <name evidence="6" type="ORF">D0Z07_8084</name>
</gene>
<dbReference type="PIRSF" id="PIRSF001221">
    <property type="entry name" value="Amidase_fungi"/>
    <property type="match status" value="1"/>
</dbReference>
<evidence type="ECO:0000256" key="2">
    <source>
        <dbReference type="ARBA" id="ARBA00022801"/>
    </source>
</evidence>
<dbReference type="PANTHER" id="PTHR46072">
    <property type="entry name" value="AMIDASE-RELATED-RELATED"/>
    <property type="match status" value="1"/>
</dbReference>
<evidence type="ECO:0000256" key="3">
    <source>
        <dbReference type="PIRSR" id="PIRSR001221-1"/>
    </source>
</evidence>
<feature type="domain" description="Amidase" evidence="5">
    <location>
        <begin position="75"/>
        <end position="548"/>
    </location>
</feature>
<comment type="caution">
    <text evidence="6">The sequence shown here is derived from an EMBL/GenBank/DDBJ whole genome shotgun (WGS) entry which is preliminary data.</text>
</comment>
<dbReference type="Gene3D" id="3.90.1300.10">
    <property type="entry name" value="Amidase signature (AS) domain"/>
    <property type="match status" value="1"/>
</dbReference>
<feature type="binding site" evidence="4">
    <location>
        <begin position="247"/>
        <end position="250"/>
    </location>
    <ligand>
        <name>substrate</name>
    </ligand>
</feature>
<accession>A0A9P6VDI9</accession>
<dbReference type="EMBL" id="VNKQ01000016">
    <property type="protein sequence ID" value="KAG0646116.1"/>
    <property type="molecule type" value="Genomic_DNA"/>
</dbReference>
<evidence type="ECO:0000313" key="6">
    <source>
        <dbReference type="EMBL" id="KAG0646116.1"/>
    </source>
</evidence>
<dbReference type="GO" id="GO:0016787">
    <property type="term" value="F:hydrolase activity"/>
    <property type="evidence" value="ECO:0007669"/>
    <property type="project" value="UniProtKB-KW"/>
</dbReference>
<dbReference type="InterPro" id="IPR023631">
    <property type="entry name" value="Amidase_dom"/>
</dbReference>
<dbReference type="OrthoDB" id="6428749at2759"/>
<feature type="active site" description="Charge relay system" evidence="3">
    <location>
        <position position="226"/>
    </location>
</feature>
<feature type="active site" description="Charge relay system" evidence="3">
    <location>
        <position position="131"/>
    </location>
</feature>
<feature type="binding site" evidence="4">
    <location>
        <position position="180"/>
    </location>
    <ligand>
        <name>substrate</name>
    </ligand>
</feature>
<keyword evidence="2" id="KW-0378">Hydrolase</keyword>
<evidence type="ECO:0000256" key="1">
    <source>
        <dbReference type="ARBA" id="ARBA00009199"/>
    </source>
</evidence>